<feature type="transmembrane region" description="Helical" evidence="6">
    <location>
        <begin position="135"/>
        <end position="155"/>
    </location>
</feature>
<keyword evidence="3 6" id="KW-0812">Transmembrane</keyword>
<dbReference type="Proteomes" id="UP000032515">
    <property type="component" value="Unassembled WGS sequence"/>
</dbReference>
<dbReference type="InterPro" id="IPR050638">
    <property type="entry name" value="AA-Vitamin_Transporters"/>
</dbReference>
<dbReference type="PANTHER" id="PTHR32322:SF18">
    <property type="entry name" value="S-ADENOSYLMETHIONINE_S-ADENOSYLHOMOCYSTEINE TRANSPORTER"/>
    <property type="match status" value="1"/>
</dbReference>
<feature type="transmembrane region" description="Helical" evidence="6">
    <location>
        <begin position="188"/>
        <end position="212"/>
    </location>
</feature>
<evidence type="ECO:0000256" key="3">
    <source>
        <dbReference type="ARBA" id="ARBA00022692"/>
    </source>
</evidence>
<protein>
    <submittedName>
        <fullName evidence="8">Multidrug DMT transporter permease</fullName>
    </submittedName>
</protein>
<feature type="domain" description="EamA" evidence="7">
    <location>
        <begin position="162"/>
        <end position="297"/>
    </location>
</feature>
<dbReference type="RefSeq" id="WP_044404747.1">
    <property type="nucleotide sequence ID" value="NZ_JXXE01000027.1"/>
</dbReference>
<proteinExistence type="predicted"/>
<dbReference type="InterPro" id="IPR000620">
    <property type="entry name" value="EamA_dom"/>
</dbReference>
<evidence type="ECO:0000313" key="8">
    <source>
        <dbReference type="EMBL" id="KIZ47985.1"/>
    </source>
</evidence>
<dbReference type="OrthoDB" id="7850605at2"/>
<evidence type="ECO:0000256" key="2">
    <source>
        <dbReference type="ARBA" id="ARBA00022475"/>
    </source>
</evidence>
<keyword evidence="5 6" id="KW-0472">Membrane</keyword>
<feature type="transmembrane region" description="Helical" evidence="6">
    <location>
        <begin position="77"/>
        <end position="101"/>
    </location>
</feature>
<evidence type="ECO:0000256" key="1">
    <source>
        <dbReference type="ARBA" id="ARBA00004651"/>
    </source>
</evidence>
<dbReference type="SUPFAM" id="SSF103481">
    <property type="entry name" value="Multidrug resistance efflux transporter EmrE"/>
    <property type="match status" value="2"/>
</dbReference>
<comment type="caution">
    <text evidence="8">The sequence shown here is derived from an EMBL/GenBank/DDBJ whole genome shotgun (WGS) entry which is preliminary data.</text>
</comment>
<dbReference type="GO" id="GO:0005886">
    <property type="term" value="C:plasma membrane"/>
    <property type="evidence" value="ECO:0007669"/>
    <property type="project" value="UniProtKB-SubCell"/>
</dbReference>
<organism evidence="8 9">
    <name type="scientific">Rhodopseudomonas palustris</name>
    <dbReference type="NCBI Taxonomy" id="1076"/>
    <lineage>
        <taxon>Bacteria</taxon>
        <taxon>Pseudomonadati</taxon>
        <taxon>Pseudomonadota</taxon>
        <taxon>Alphaproteobacteria</taxon>
        <taxon>Hyphomicrobiales</taxon>
        <taxon>Nitrobacteraceae</taxon>
        <taxon>Rhodopseudomonas</taxon>
    </lineage>
</organism>
<dbReference type="EMBL" id="JXXE01000027">
    <property type="protein sequence ID" value="KIZ47985.1"/>
    <property type="molecule type" value="Genomic_DNA"/>
</dbReference>
<reference evidence="8 9" key="1">
    <citation type="submission" date="2014-11" db="EMBL/GenBank/DDBJ databases">
        <title>Genomics and ecophysiology of heterotrophic nitrogen fixing bacteria isolated from estuarine surface water.</title>
        <authorList>
            <person name="Bentzon-Tilia M."/>
            <person name="Severin I."/>
            <person name="Hansen L.H."/>
            <person name="Riemann L."/>
        </authorList>
    </citation>
    <scope>NUCLEOTIDE SEQUENCE [LARGE SCALE GENOMIC DNA]</scope>
    <source>
        <strain evidence="8 9">BAL398</strain>
    </source>
</reference>
<evidence type="ECO:0000259" key="7">
    <source>
        <dbReference type="Pfam" id="PF00892"/>
    </source>
</evidence>
<feature type="domain" description="EamA" evidence="7">
    <location>
        <begin position="17"/>
        <end position="148"/>
    </location>
</feature>
<dbReference type="Gene3D" id="1.10.3730.20">
    <property type="match status" value="1"/>
</dbReference>
<keyword evidence="4 6" id="KW-1133">Transmembrane helix</keyword>
<evidence type="ECO:0000256" key="6">
    <source>
        <dbReference type="SAM" id="Phobius"/>
    </source>
</evidence>
<dbReference type="PANTHER" id="PTHR32322">
    <property type="entry name" value="INNER MEMBRANE TRANSPORTER"/>
    <property type="match status" value="1"/>
</dbReference>
<keyword evidence="2" id="KW-1003">Cell membrane</keyword>
<feature type="transmembrane region" description="Helical" evidence="6">
    <location>
        <begin position="280"/>
        <end position="297"/>
    </location>
</feature>
<dbReference type="InterPro" id="IPR037185">
    <property type="entry name" value="EmrE-like"/>
</dbReference>
<evidence type="ECO:0000256" key="5">
    <source>
        <dbReference type="ARBA" id="ARBA00023136"/>
    </source>
</evidence>
<evidence type="ECO:0000256" key="4">
    <source>
        <dbReference type="ARBA" id="ARBA00022989"/>
    </source>
</evidence>
<dbReference type="PATRIC" id="fig|1076.23.peg.3136"/>
<evidence type="ECO:0000313" key="9">
    <source>
        <dbReference type="Proteomes" id="UP000032515"/>
    </source>
</evidence>
<name>A0A0D7F5C2_RHOPL</name>
<feature type="transmembrane region" description="Helical" evidence="6">
    <location>
        <begin position="224"/>
        <end position="246"/>
    </location>
</feature>
<feature type="transmembrane region" description="Helical" evidence="6">
    <location>
        <begin position="45"/>
        <end position="65"/>
    </location>
</feature>
<comment type="subcellular location">
    <subcellularLocation>
        <location evidence="1">Cell membrane</location>
        <topology evidence="1">Multi-pass membrane protein</topology>
    </subcellularLocation>
</comment>
<accession>A0A0D7F5C2</accession>
<feature type="transmembrane region" description="Helical" evidence="6">
    <location>
        <begin position="161"/>
        <end position="181"/>
    </location>
</feature>
<sequence>MTDQHMPRARAPIAPAGLAFLAITSVAWGLNWPVMKEILTEWPPMSARGLTGVAGGALLAILALARGQSLRVPRGQWGRLLLSSFLNVTTWMTLMGIALLYLPASEAAVIAYTMPVWASLLAWLMLGERMSLTRALAMLMAFAGIAALMGGNGMAASMAKLPGIIMVLVGAFAFALGTVTAKRLPLNLPLISSSALQIGIGCVPVALAGLIFESPRIAALSAMGWALMAYMTLVQFCIAYVCWFAALARLPAAVAAIGTMAVPVIGVVASAIALHEPLGWGQLVALLFTLAGVVLATRS</sequence>
<feature type="transmembrane region" description="Helical" evidence="6">
    <location>
        <begin position="107"/>
        <end position="126"/>
    </location>
</feature>
<gene>
    <name evidence="8" type="ORF">OO17_01455</name>
</gene>
<feature type="transmembrane region" description="Helical" evidence="6">
    <location>
        <begin position="253"/>
        <end position="274"/>
    </location>
</feature>
<dbReference type="AlphaFoldDB" id="A0A0D7F5C2"/>
<dbReference type="Pfam" id="PF00892">
    <property type="entry name" value="EamA"/>
    <property type="match status" value="2"/>
</dbReference>